<dbReference type="PANTHER" id="PTHR19353">
    <property type="entry name" value="FATTY ACID DESATURASE 2"/>
    <property type="match status" value="1"/>
</dbReference>
<evidence type="ECO:0000313" key="4">
    <source>
        <dbReference type="Proteomes" id="UP000253426"/>
    </source>
</evidence>
<accession>A0A366HGE7</accession>
<dbReference type="EMBL" id="QNRR01000007">
    <property type="protein sequence ID" value="RBP41281.1"/>
    <property type="molecule type" value="Genomic_DNA"/>
</dbReference>
<dbReference type="Proteomes" id="UP000253426">
    <property type="component" value="Unassembled WGS sequence"/>
</dbReference>
<dbReference type="GO" id="GO:0016717">
    <property type="term" value="F:oxidoreductase activity, acting on paired donors, with oxidation of a pair of donors resulting in the reduction of molecular oxygen to two molecules of water"/>
    <property type="evidence" value="ECO:0007669"/>
    <property type="project" value="TreeGrafter"/>
</dbReference>
<gene>
    <name evidence="3" type="ORF">DES53_107112</name>
</gene>
<dbReference type="RefSeq" id="WP_113959922.1">
    <property type="nucleotide sequence ID" value="NZ_QNRR01000007.1"/>
</dbReference>
<keyword evidence="1" id="KW-0472">Membrane</keyword>
<proteinExistence type="predicted"/>
<evidence type="ECO:0000259" key="2">
    <source>
        <dbReference type="Pfam" id="PF00487"/>
    </source>
</evidence>
<feature type="transmembrane region" description="Helical" evidence="1">
    <location>
        <begin position="138"/>
        <end position="159"/>
    </location>
</feature>
<dbReference type="GO" id="GO:0006629">
    <property type="term" value="P:lipid metabolic process"/>
    <property type="evidence" value="ECO:0007669"/>
    <property type="project" value="InterPro"/>
</dbReference>
<evidence type="ECO:0000256" key="1">
    <source>
        <dbReference type="SAM" id="Phobius"/>
    </source>
</evidence>
<keyword evidence="1" id="KW-0812">Transmembrane</keyword>
<dbReference type="OrthoDB" id="9792534at2"/>
<feature type="transmembrane region" description="Helical" evidence="1">
    <location>
        <begin position="29"/>
        <end position="50"/>
    </location>
</feature>
<dbReference type="InterPro" id="IPR005804">
    <property type="entry name" value="FA_desaturase_dom"/>
</dbReference>
<protein>
    <submittedName>
        <fullName evidence="3">Fatty acid desaturase</fullName>
    </submittedName>
</protein>
<name>A0A366HGE7_9BACT</name>
<feature type="transmembrane region" description="Helical" evidence="1">
    <location>
        <begin position="179"/>
        <end position="199"/>
    </location>
</feature>
<organism evidence="3 4">
    <name type="scientific">Roseimicrobium gellanilyticum</name>
    <dbReference type="NCBI Taxonomy" id="748857"/>
    <lineage>
        <taxon>Bacteria</taxon>
        <taxon>Pseudomonadati</taxon>
        <taxon>Verrucomicrobiota</taxon>
        <taxon>Verrucomicrobiia</taxon>
        <taxon>Verrucomicrobiales</taxon>
        <taxon>Verrucomicrobiaceae</taxon>
        <taxon>Roseimicrobium</taxon>
    </lineage>
</organism>
<feature type="transmembrane region" description="Helical" evidence="1">
    <location>
        <begin position="56"/>
        <end position="76"/>
    </location>
</feature>
<comment type="caution">
    <text evidence="3">The sequence shown here is derived from an EMBL/GenBank/DDBJ whole genome shotgun (WGS) entry which is preliminary data.</text>
</comment>
<dbReference type="GO" id="GO:0016020">
    <property type="term" value="C:membrane"/>
    <property type="evidence" value="ECO:0007669"/>
    <property type="project" value="TreeGrafter"/>
</dbReference>
<reference evidence="3 4" key="1">
    <citation type="submission" date="2018-06" db="EMBL/GenBank/DDBJ databases">
        <title>Genomic Encyclopedia of Type Strains, Phase IV (KMG-IV): sequencing the most valuable type-strain genomes for metagenomic binning, comparative biology and taxonomic classification.</title>
        <authorList>
            <person name="Goeker M."/>
        </authorList>
    </citation>
    <scope>NUCLEOTIDE SEQUENCE [LARGE SCALE GENOMIC DNA]</scope>
    <source>
        <strain evidence="3 4">DSM 25532</strain>
    </source>
</reference>
<dbReference type="AlphaFoldDB" id="A0A366HGE7"/>
<dbReference type="Pfam" id="PF00487">
    <property type="entry name" value="FA_desaturase"/>
    <property type="match status" value="1"/>
</dbReference>
<feature type="domain" description="Fatty acid desaturase" evidence="2">
    <location>
        <begin position="55"/>
        <end position="299"/>
    </location>
</feature>
<evidence type="ECO:0000313" key="3">
    <source>
        <dbReference type="EMBL" id="RBP41281.1"/>
    </source>
</evidence>
<sequence length="332" mass="37751">MEATTQAPAPAPAENPLFEPHEPHWVSRAAFPIMVGMLALTLGGLFAALYHNNYWLVVPLALIASHLMHGNLIGFHEASHGMLRKSRLLNDLDGVFIGFLSLMSFTLYRASHQTHHAHLGLERDEELWPFNDPKSPRWFRRLMAFTELFFGLFHTPAMFLRTFLRKNSPIRSKKVRRRVWMELFGIVAFHAMMLTAAALTGGWKYWLWMYFIPGFIAGNLQSWRKYVEHVGLTGSTIRSATRSIIADTWTGKLVSFTLLHEPFHGVHHQRAGLPHAELPGYQKDLYPTNDEELAPFRSYSHAIGHLVTCLYDPKVGAQWRGLKGAQTSLAAK</sequence>
<keyword evidence="4" id="KW-1185">Reference proteome</keyword>
<keyword evidence="1" id="KW-1133">Transmembrane helix</keyword>
<dbReference type="InterPro" id="IPR012171">
    <property type="entry name" value="Fatty_acid_desaturase"/>
</dbReference>
<dbReference type="PANTHER" id="PTHR19353:SF73">
    <property type="entry name" value="FATTY ACID DESATURASE"/>
    <property type="match status" value="1"/>
</dbReference>